<evidence type="ECO:0000256" key="1">
    <source>
        <dbReference type="ARBA" id="ARBA00000491"/>
    </source>
</evidence>
<dbReference type="KEGG" id="rme:Rmet_0200"/>
<keyword evidence="8 13" id="KW-0479">Metal-binding</keyword>
<dbReference type="InterPro" id="IPR033941">
    <property type="entry name" value="IPMI_cat"/>
</dbReference>
<evidence type="ECO:0000256" key="11">
    <source>
        <dbReference type="ARBA" id="ARBA00023239"/>
    </source>
</evidence>
<keyword evidence="5 13" id="KW-0432">Leucine biosynthesis</keyword>
<evidence type="ECO:0000259" key="14">
    <source>
        <dbReference type="Pfam" id="PF00330"/>
    </source>
</evidence>
<dbReference type="PROSITE" id="PS01244">
    <property type="entry name" value="ACONITASE_2"/>
    <property type="match status" value="1"/>
</dbReference>
<dbReference type="Pfam" id="PF00330">
    <property type="entry name" value="Aconitase"/>
    <property type="match status" value="1"/>
</dbReference>
<dbReference type="NCBIfam" id="NF004016">
    <property type="entry name" value="PRK05478.1"/>
    <property type="match status" value="1"/>
</dbReference>
<keyword evidence="9 13" id="KW-0408">Iron</keyword>
<feature type="binding site" evidence="13">
    <location>
        <position position="370"/>
    </location>
    <ligand>
        <name>[4Fe-4S] cluster</name>
        <dbReference type="ChEBI" id="CHEBI:49883"/>
    </ligand>
</feature>
<evidence type="ECO:0000256" key="8">
    <source>
        <dbReference type="ARBA" id="ARBA00022723"/>
    </source>
</evidence>
<dbReference type="EC" id="4.2.1.33" evidence="13"/>
<evidence type="ECO:0000256" key="2">
    <source>
        <dbReference type="ARBA" id="ARBA00002695"/>
    </source>
</evidence>
<comment type="pathway">
    <text evidence="3 13">Amino-acid biosynthesis; L-leucine biosynthesis; L-leucine from 3-methyl-2-oxobutanoate: step 2/4.</text>
</comment>
<comment type="catalytic activity">
    <reaction evidence="1 13">
        <text>(2R,3S)-3-isopropylmalate = (2S)-2-isopropylmalate</text>
        <dbReference type="Rhea" id="RHEA:32287"/>
        <dbReference type="ChEBI" id="CHEBI:1178"/>
        <dbReference type="ChEBI" id="CHEBI:35121"/>
        <dbReference type="EC" id="4.2.1.33"/>
    </reaction>
</comment>
<dbReference type="GO" id="GO:0016853">
    <property type="term" value="F:isomerase activity"/>
    <property type="evidence" value="ECO:0007669"/>
    <property type="project" value="UniProtKB-KW"/>
</dbReference>
<dbReference type="NCBIfam" id="TIGR00170">
    <property type="entry name" value="leuC"/>
    <property type="match status" value="1"/>
</dbReference>
<comment type="function">
    <text evidence="2 13">Catalyzes the isomerization between 2-isopropylmalate and 3-isopropylmalate, via the formation of 2-isopropylmaleate.</text>
</comment>
<reference evidence="16" key="1">
    <citation type="journal article" date="2010" name="PLoS ONE">
        <title>The complete genome sequence of Cupriavidus metallidurans strain CH34, a master survivalist in harsh and anthropogenic environments.</title>
        <authorList>
            <person name="Janssen P.J."/>
            <person name="Van Houdt R."/>
            <person name="Moors H."/>
            <person name="Monsieurs P."/>
            <person name="Morin N."/>
            <person name="Michaux A."/>
            <person name="Benotmane M.A."/>
            <person name="Leys N."/>
            <person name="Vallaeys T."/>
            <person name="Lapidus A."/>
            <person name="Monchy S."/>
            <person name="Medigue C."/>
            <person name="Taghavi S."/>
            <person name="McCorkle S."/>
            <person name="Dunn J."/>
            <person name="van der Lelie D."/>
            <person name="Mergeay M."/>
        </authorList>
    </citation>
    <scope>NUCLEOTIDE SEQUENCE [LARGE SCALE GENOMIC DNA]</scope>
    <source>
        <strain evidence="16">ATCC 43123 / DSM 2839 / NBRC 102507 / CH34</strain>
    </source>
</reference>
<dbReference type="UniPathway" id="UPA00048">
    <property type="reaction ID" value="UER00071"/>
</dbReference>
<dbReference type="SUPFAM" id="SSF53732">
    <property type="entry name" value="Aconitase iron-sulfur domain"/>
    <property type="match status" value="1"/>
</dbReference>
<accession>Q1LRZ0</accession>
<keyword evidence="7 13" id="KW-0028">Amino-acid biosynthesis</keyword>
<protein>
    <recommendedName>
        <fullName evidence="13">3-isopropylmalate dehydratase large subunit</fullName>
        <ecNumber evidence="13">4.2.1.33</ecNumber>
    </recommendedName>
    <alternativeName>
        <fullName evidence="13">Alpha-IPM isomerase</fullName>
        <shortName evidence="13">IPMI</shortName>
    </alternativeName>
    <alternativeName>
        <fullName evidence="13">Isopropylmalate isomerase</fullName>
    </alternativeName>
</protein>
<dbReference type="InterPro" id="IPR001030">
    <property type="entry name" value="Acoase/IPM_deHydtase_lsu_aba"/>
</dbReference>
<keyword evidence="6 13" id="KW-0004">4Fe-4S</keyword>
<dbReference type="EMBL" id="CP000352">
    <property type="protein sequence ID" value="ABF07086.1"/>
    <property type="molecule type" value="Genomic_DNA"/>
</dbReference>
<dbReference type="InterPro" id="IPR050067">
    <property type="entry name" value="IPM_dehydratase_rel_enz"/>
</dbReference>
<keyword evidence="10 13" id="KW-0411">Iron-sulfur</keyword>
<sequence>MDSAIRLRAFIHSNCIHPANAMTGRTLYQKLVDSHTVVTLDADNVLLYADLHIMNEYTSPQAFAGLAEQGRKVAAPGQNLAVVDHIIPTHAESPRVIQDPASALQARNLKRNCDLHGIPLFDTNDPLQGIEHVIAPEHGMIRPGMVVLCGDSHTTTYGAFGALGFGIGTSEVEHVLATQTLVYRLARDMRIRVDGPLPSGTTSKDLILHIIARISAQGARGYAVEFTGSTIRALSMEARMTLCNMTVEAGARGALIAPDATSIDYVLRRAPDIDADMAETARRAWAGLRSDADAGFDLELAFDAAAVEPFVTWGTSPDQAIPVSATVPQPADAGDSNARVSAERALEYIGVTPGVSLQGLPVQRVFIGSCTNGRIEDLRQVAAVVRGRRVAPGVRAMVVPGSGAVRDQAEAEGIAALLIDAGFEWRKPGCSMCLAMNDDVLAPGERCASTTNRNFEGRQGRAGRTHLMSPAMAAAAAVTGCITDVRELEIQHG</sequence>
<keyword evidence="16" id="KW-1185">Reference proteome</keyword>
<dbReference type="GO" id="GO:0051539">
    <property type="term" value="F:4 iron, 4 sulfur cluster binding"/>
    <property type="evidence" value="ECO:0007669"/>
    <property type="project" value="UniProtKB-KW"/>
</dbReference>
<dbReference type="PANTHER" id="PTHR43822">
    <property type="entry name" value="HOMOACONITASE, MITOCHONDRIAL-RELATED"/>
    <property type="match status" value="1"/>
</dbReference>
<evidence type="ECO:0000256" key="6">
    <source>
        <dbReference type="ARBA" id="ARBA00022485"/>
    </source>
</evidence>
<dbReference type="FunFam" id="3.30.499.10:FF:000007">
    <property type="entry name" value="3-isopropylmalate dehydratase large subunit"/>
    <property type="match status" value="1"/>
</dbReference>
<dbReference type="Gene3D" id="3.30.499.10">
    <property type="entry name" value="Aconitase, domain 3"/>
    <property type="match status" value="2"/>
</dbReference>
<evidence type="ECO:0000256" key="12">
    <source>
        <dbReference type="ARBA" id="ARBA00023304"/>
    </source>
</evidence>
<keyword evidence="12 13" id="KW-0100">Branched-chain amino acid biosynthesis</keyword>
<dbReference type="InterPro" id="IPR036008">
    <property type="entry name" value="Aconitase_4Fe-4S_dom"/>
</dbReference>
<dbReference type="GO" id="GO:0009098">
    <property type="term" value="P:L-leucine biosynthetic process"/>
    <property type="evidence" value="ECO:0007669"/>
    <property type="project" value="UniProtKB-UniRule"/>
</dbReference>
<feature type="binding site" evidence="13">
    <location>
        <position position="430"/>
    </location>
    <ligand>
        <name>[4Fe-4S] cluster</name>
        <dbReference type="ChEBI" id="CHEBI:49883"/>
    </ligand>
</feature>
<dbReference type="AlphaFoldDB" id="Q1LRZ0"/>
<comment type="subunit">
    <text evidence="4 13">Heterodimer of LeuC and LeuD.</text>
</comment>
<dbReference type="PANTHER" id="PTHR43822:SF9">
    <property type="entry name" value="3-ISOPROPYLMALATE DEHYDRATASE"/>
    <property type="match status" value="1"/>
</dbReference>
<evidence type="ECO:0000313" key="16">
    <source>
        <dbReference type="Proteomes" id="UP000002429"/>
    </source>
</evidence>
<evidence type="ECO:0000256" key="4">
    <source>
        <dbReference type="ARBA" id="ARBA00011271"/>
    </source>
</evidence>
<dbReference type="PROSITE" id="PS00450">
    <property type="entry name" value="ACONITASE_1"/>
    <property type="match status" value="1"/>
</dbReference>
<feature type="binding site" evidence="13">
    <location>
        <position position="433"/>
    </location>
    <ligand>
        <name>[4Fe-4S] cluster</name>
        <dbReference type="ChEBI" id="CHEBI:49883"/>
    </ligand>
</feature>
<evidence type="ECO:0000256" key="10">
    <source>
        <dbReference type="ARBA" id="ARBA00023014"/>
    </source>
</evidence>
<organism evidence="15 16">
    <name type="scientific">Cupriavidus metallidurans (strain ATCC 43123 / DSM 2839 / NBRC 102507 / CH34)</name>
    <name type="common">Ralstonia metallidurans</name>
    <dbReference type="NCBI Taxonomy" id="266264"/>
    <lineage>
        <taxon>Bacteria</taxon>
        <taxon>Pseudomonadati</taxon>
        <taxon>Pseudomonadota</taxon>
        <taxon>Betaproteobacteria</taxon>
        <taxon>Burkholderiales</taxon>
        <taxon>Burkholderiaceae</taxon>
        <taxon>Cupriavidus</taxon>
    </lineage>
</organism>
<comment type="cofactor">
    <cofactor evidence="13">
        <name>[4Fe-4S] cluster</name>
        <dbReference type="ChEBI" id="CHEBI:49883"/>
    </cofactor>
    <text evidence="13">Binds 1 [4Fe-4S] cluster per subunit.</text>
</comment>
<keyword evidence="11 13" id="KW-0456">Lyase</keyword>
<name>Q1LRZ0_CUPMC</name>
<dbReference type="STRING" id="266264.Rmet_0200"/>
<keyword evidence="15" id="KW-0413">Isomerase</keyword>
<dbReference type="InterPro" id="IPR004430">
    <property type="entry name" value="3-IsopropMal_deHydase_lsu"/>
</dbReference>
<dbReference type="NCBIfam" id="NF009116">
    <property type="entry name" value="PRK12466.1"/>
    <property type="match status" value="1"/>
</dbReference>
<dbReference type="eggNOG" id="COG0065">
    <property type="taxonomic scope" value="Bacteria"/>
</dbReference>
<gene>
    <name evidence="13 15" type="primary">leuC</name>
    <name evidence="15" type="ordered locus">Rmet_0200</name>
</gene>
<evidence type="ECO:0000313" key="15">
    <source>
        <dbReference type="EMBL" id="ABF07086.1"/>
    </source>
</evidence>
<dbReference type="Proteomes" id="UP000002429">
    <property type="component" value="Chromosome"/>
</dbReference>
<dbReference type="PRINTS" id="PR00415">
    <property type="entry name" value="ACONITASE"/>
</dbReference>
<dbReference type="InterPro" id="IPR015931">
    <property type="entry name" value="Acnase/IPM_dHydase_lsu_aba_1/3"/>
</dbReference>
<comment type="similarity">
    <text evidence="13">Belongs to the aconitase/IPM isomerase family. LeuC type 1 subfamily.</text>
</comment>
<evidence type="ECO:0000256" key="3">
    <source>
        <dbReference type="ARBA" id="ARBA00004729"/>
    </source>
</evidence>
<dbReference type="CDD" id="cd01583">
    <property type="entry name" value="IPMI"/>
    <property type="match status" value="1"/>
</dbReference>
<feature type="domain" description="Aconitase/3-isopropylmalate dehydratase large subunit alpha/beta/alpha" evidence="14">
    <location>
        <begin position="30"/>
        <end position="480"/>
    </location>
</feature>
<evidence type="ECO:0000256" key="13">
    <source>
        <dbReference type="HAMAP-Rule" id="MF_01026"/>
    </source>
</evidence>
<dbReference type="GO" id="GO:0003861">
    <property type="term" value="F:3-isopropylmalate dehydratase activity"/>
    <property type="evidence" value="ECO:0007669"/>
    <property type="project" value="UniProtKB-UniRule"/>
</dbReference>
<dbReference type="HAMAP" id="MF_01026">
    <property type="entry name" value="LeuC_type1"/>
    <property type="match status" value="1"/>
</dbReference>
<dbReference type="GO" id="GO:0046872">
    <property type="term" value="F:metal ion binding"/>
    <property type="evidence" value="ECO:0007669"/>
    <property type="project" value="UniProtKB-KW"/>
</dbReference>
<dbReference type="HOGENOM" id="CLU_006714_3_4_4"/>
<evidence type="ECO:0000256" key="5">
    <source>
        <dbReference type="ARBA" id="ARBA00022430"/>
    </source>
</evidence>
<dbReference type="InterPro" id="IPR018136">
    <property type="entry name" value="Aconitase_4Fe-4S_BS"/>
</dbReference>
<evidence type="ECO:0000256" key="9">
    <source>
        <dbReference type="ARBA" id="ARBA00023004"/>
    </source>
</evidence>
<proteinExistence type="inferred from homology"/>
<evidence type="ECO:0000256" key="7">
    <source>
        <dbReference type="ARBA" id="ARBA00022605"/>
    </source>
</evidence>